<dbReference type="KEGG" id="scas:SACC_12530"/>
<organism evidence="10 11">
    <name type="scientific">Saccharolobus caldissimus</name>
    <dbReference type="NCBI Taxonomy" id="1702097"/>
    <lineage>
        <taxon>Archaea</taxon>
        <taxon>Thermoproteota</taxon>
        <taxon>Thermoprotei</taxon>
        <taxon>Sulfolobales</taxon>
        <taxon>Sulfolobaceae</taxon>
        <taxon>Saccharolobus</taxon>
    </lineage>
</organism>
<dbReference type="NCBIfam" id="TIGR01508">
    <property type="entry name" value="rib_reduct_arch"/>
    <property type="match status" value="1"/>
</dbReference>
<evidence type="ECO:0000256" key="4">
    <source>
        <dbReference type="ARBA" id="ARBA00022857"/>
    </source>
</evidence>
<keyword evidence="5" id="KW-0560">Oxidoreductase</keyword>
<evidence type="ECO:0000256" key="1">
    <source>
        <dbReference type="ARBA" id="ARBA00005104"/>
    </source>
</evidence>
<dbReference type="InterPro" id="IPR002734">
    <property type="entry name" value="RibDG_C"/>
</dbReference>
<dbReference type="EMBL" id="AP025226">
    <property type="protein sequence ID" value="BDB98236.1"/>
    <property type="molecule type" value="Genomic_DNA"/>
</dbReference>
<dbReference type="InterPro" id="IPR006401">
    <property type="entry name" value="Rib_reduct_arc"/>
</dbReference>
<keyword evidence="3" id="KW-0686">Riboflavin biosynthesis</keyword>
<feature type="domain" description="Bacterial bifunctional deaminase-reductase C-terminal" evidence="9">
    <location>
        <begin position="30"/>
        <end position="229"/>
    </location>
</feature>
<proteinExistence type="inferred from homology"/>
<comment type="catalytic activity">
    <reaction evidence="7">
        <text>2,5-diamino-6-(1-D-ribitylamino)pyrimidin-4(3H)-one 5'-phosphate + NADP(+) = 2,5-diamino-6-(1-D-ribosylamino)pyrimidin-4(3H)-one 5'-phosphate + NADPH + H(+)</text>
        <dbReference type="Rhea" id="RHEA:27278"/>
        <dbReference type="ChEBI" id="CHEBI:15378"/>
        <dbReference type="ChEBI" id="CHEBI:57783"/>
        <dbReference type="ChEBI" id="CHEBI:58349"/>
        <dbReference type="ChEBI" id="CHEBI:58890"/>
        <dbReference type="ChEBI" id="CHEBI:59545"/>
        <dbReference type="EC" id="1.1.1.302"/>
    </reaction>
</comment>
<evidence type="ECO:0000256" key="2">
    <source>
        <dbReference type="ARBA" id="ARBA00009723"/>
    </source>
</evidence>
<accession>A0AAQ4CR05</accession>
<comment type="catalytic activity">
    <reaction evidence="6">
        <text>2,5-diamino-6-(1-D-ribitylamino)pyrimidin-4(3H)-one 5'-phosphate + NAD(+) = 2,5-diamino-6-(1-D-ribosylamino)pyrimidin-4(3H)-one 5'-phosphate + NADH + H(+)</text>
        <dbReference type="Rhea" id="RHEA:27274"/>
        <dbReference type="ChEBI" id="CHEBI:15378"/>
        <dbReference type="ChEBI" id="CHEBI:57540"/>
        <dbReference type="ChEBI" id="CHEBI:57945"/>
        <dbReference type="ChEBI" id="CHEBI:58890"/>
        <dbReference type="ChEBI" id="CHEBI:59545"/>
        <dbReference type="EC" id="1.1.1.302"/>
    </reaction>
</comment>
<dbReference type="Proteomes" id="UP001319921">
    <property type="component" value="Chromosome"/>
</dbReference>
<evidence type="ECO:0000259" key="9">
    <source>
        <dbReference type="Pfam" id="PF01872"/>
    </source>
</evidence>
<dbReference type="Pfam" id="PF01872">
    <property type="entry name" value="RibD_C"/>
    <property type="match status" value="1"/>
</dbReference>
<evidence type="ECO:0000313" key="10">
    <source>
        <dbReference type="EMBL" id="BDB98236.1"/>
    </source>
</evidence>
<evidence type="ECO:0000256" key="7">
    <source>
        <dbReference type="ARBA" id="ARBA00049020"/>
    </source>
</evidence>
<reference evidence="10 11" key="1">
    <citation type="journal article" date="2022" name="Microbiol. Resour. Announc.">
        <title>Complete Genome Sequence of the Hyperthermophilic and Acidophilic Archaeon Saccharolobus caldissimus Strain HS-3T.</title>
        <authorList>
            <person name="Sakai H.D."/>
            <person name="Kurosawa N."/>
        </authorList>
    </citation>
    <scope>NUCLEOTIDE SEQUENCE [LARGE SCALE GENOMIC DNA]</scope>
    <source>
        <strain evidence="10 11">JCM32116</strain>
    </source>
</reference>
<dbReference type="AlphaFoldDB" id="A0AAQ4CR05"/>
<dbReference type="SUPFAM" id="SSF53597">
    <property type="entry name" value="Dihydrofolate reductase-like"/>
    <property type="match status" value="1"/>
</dbReference>
<protein>
    <recommendedName>
        <fullName evidence="8">2,5-diamino-6-(ribosylamino)-4(3H)-pyrimidinone 5'-phosphate reductase</fullName>
        <ecNumber evidence="8">1.1.1.302</ecNumber>
    </recommendedName>
</protein>
<dbReference type="InterPro" id="IPR024072">
    <property type="entry name" value="DHFR-like_dom_sf"/>
</dbReference>
<comment type="similarity">
    <text evidence="2">Belongs to the HTP reductase family.</text>
</comment>
<keyword evidence="4" id="KW-0521">NADP</keyword>
<dbReference type="Gene3D" id="3.40.430.10">
    <property type="entry name" value="Dihydrofolate Reductase, subunit A"/>
    <property type="match status" value="1"/>
</dbReference>
<evidence type="ECO:0000256" key="3">
    <source>
        <dbReference type="ARBA" id="ARBA00022619"/>
    </source>
</evidence>
<dbReference type="GO" id="GO:0009231">
    <property type="term" value="P:riboflavin biosynthetic process"/>
    <property type="evidence" value="ECO:0007669"/>
    <property type="project" value="UniProtKB-KW"/>
</dbReference>
<dbReference type="PANTHER" id="PTHR38011:SF7">
    <property type="entry name" value="2,5-DIAMINO-6-RIBOSYLAMINO-4(3H)-PYRIMIDINONE 5'-PHOSPHATE REDUCTASE"/>
    <property type="match status" value="1"/>
</dbReference>
<dbReference type="EC" id="1.1.1.302" evidence="8"/>
<name>A0AAQ4CR05_9CREN</name>
<gene>
    <name evidence="10" type="ORF">SACC_12530</name>
</gene>
<sequence>MSLISKKIKNSTRVEDSFKFVKLNTSYMRPYVIIYSTITIDGRLASKTGYSELSCPYDKQRQHELRAEVDAIMVGANTVRIDNPSLTIKYSKRRGDKIRVVVTTSLNLDPSYKIFNTPPPTIIYTLDDSKMDKFKDKGVIIRKFRKLNEILEDLYANFNVKKLMIEGGGHLIWNFIKEGLFDEIRVTISPRIFGNGVNFADGEGFNGEDSPKLRLIDAKLCECGNEIHLIYKK</sequence>
<evidence type="ECO:0000256" key="5">
    <source>
        <dbReference type="ARBA" id="ARBA00023002"/>
    </source>
</evidence>
<dbReference type="GO" id="GO:0008703">
    <property type="term" value="F:5-amino-6-(5-phosphoribosylamino)uracil reductase activity"/>
    <property type="evidence" value="ECO:0007669"/>
    <property type="project" value="InterPro"/>
</dbReference>
<comment type="pathway">
    <text evidence="1">Cofactor biosynthesis; riboflavin biosynthesis.</text>
</comment>
<evidence type="ECO:0000313" key="11">
    <source>
        <dbReference type="Proteomes" id="UP001319921"/>
    </source>
</evidence>
<evidence type="ECO:0000256" key="6">
    <source>
        <dbReference type="ARBA" id="ARBA00047550"/>
    </source>
</evidence>
<dbReference type="InterPro" id="IPR050765">
    <property type="entry name" value="Riboflavin_Biosynth_HTPR"/>
</dbReference>
<dbReference type="PANTHER" id="PTHR38011">
    <property type="entry name" value="DIHYDROFOLATE REDUCTASE FAMILY PROTEIN (AFU_ORTHOLOGUE AFUA_8G06820)"/>
    <property type="match status" value="1"/>
</dbReference>
<evidence type="ECO:0000256" key="8">
    <source>
        <dbReference type="NCBIfam" id="TIGR01508"/>
    </source>
</evidence>
<keyword evidence="11" id="KW-1185">Reference proteome</keyword>